<keyword evidence="8 9" id="KW-0472">Membrane</keyword>
<dbReference type="EMBL" id="UYYG01001151">
    <property type="protein sequence ID" value="VDN55177.1"/>
    <property type="molecule type" value="Genomic_DNA"/>
</dbReference>
<evidence type="ECO:0000256" key="1">
    <source>
        <dbReference type="ARBA" id="ARBA00004447"/>
    </source>
</evidence>
<dbReference type="OrthoDB" id="9985088at2759"/>
<evidence type="ECO:0000313" key="11">
    <source>
        <dbReference type="Proteomes" id="UP000038040"/>
    </source>
</evidence>
<evidence type="ECO:0000256" key="9">
    <source>
        <dbReference type="RuleBase" id="RU364016"/>
    </source>
</evidence>
<dbReference type="InterPro" id="IPR008428">
    <property type="entry name" value="Chond_GalNAc"/>
</dbReference>
<dbReference type="GO" id="GO:0047238">
    <property type="term" value="F:glucuronosyl-N-acetylgalactosaminyl-proteoglycan 4-beta-N-acetylgalactosaminyltransferase activity"/>
    <property type="evidence" value="ECO:0007669"/>
    <property type="project" value="TreeGrafter"/>
</dbReference>
<evidence type="ECO:0000256" key="8">
    <source>
        <dbReference type="ARBA" id="ARBA00023136"/>
    </source>
</evidence>
<sequence>MEGKSMFYGVRTGLPLAIGLIIGVLLSLSVLNIDDDLVLLTTTKCSLASLQSPSLSLEDELSSEHWEVIVKKLTPISNNMQQQSTKFVRPRFVASELGIREKLMVIIFGQSSLSLSLNMSLAKYVPRVHIFVDAAQFSIDLSNSRDTTIYRSNGQHAHIVILNNIFNMRLIEQMEDLYDLADVFYADRNVYPDQKEIKLISWNKLVAISGYLSGNGNNDDHGCVLESGILLSYPAMKTILERRSVCNSIVMNSDYSAFEECIHRAMNRSCINHENAVGVGGDISIHDAIMWWSSSPNFNKSLSVSPLLSDSDANTLHQHFISVELDCIDREIDKLVTEIEISSYDIADGPTWPAAVSPYSRPLNRHQVAKWQYFTNVEIFKNELDQNMELLSGEDKSDILEVIAAAREFAESKSGPAFNQEFLQMRNGYRLFDPVRGMDYILDLMYLDGNTVVHRIHLVPYVKEDTDLTIVIPLGSNEEVRAVRYLLARFIRLCSAAVDDPRQTRLVVAVRGVNPSAIRLINNDIIELRIQQTMLLILKSDSHPVIAAAALDEAVGHFGDQMIYLLLSPYADIQREFLDRVFFPIPFVEFNQQIVSSYELFQRALKDGFHKKDIAHNKGKDNVDGSLVKNSLRFSAILRNSQYKSNRPAVVHKDQGHFDISDYSILSIYGLDFLEFRKLLPEKVLRFDLSSLFLNQSDIHILRAIEPSLRLHYHFRSCDILLPKSEYFRCINGRRENIATKAQLSNFFFSSQDVDDIIEDS</sequence>
<dbReference type="WBParaSite" id="DME_0000079001-mRNA-1">
    <property type="protein sequence ID" value="DME_0000079001-mRNA-1"/>
    <property type="gene ID" value="DME_0000079001"/>
</dbReference>
<feature type="transmembrane region" description="Helical" evidence="9">
    <location>
        <begin position="12"/>
        <end position="31"/>
    </location>
</feature>
<dbReference type="EC" id="2.4.1.-" evidence="9"/>
<evidence type="ECO:0000256" key="3">
    <source>
        <dbReference type="ARBA" id="ARBA00022679"/>
    </source>
</evidence>
<gene>
    <name evidence="10" type="ORF">DME_LOCUS5150</name>
</gene>
<evidence type="ECO:0000256" key="2">
    <source>
        <dbReference type="ARBA" id="ARBA00009239"/>
    </source>
</evidence>
<protein>
    <recommendedName>
        <fullName evidence="9">Hexosyltransferase</fullName>
        <ecNumber evidence="9">2.4.1.-</ecNumber>
    </recommendedName>
</protein>
<evidence type="ECO:0000313" key="12">
    <source>
        <dbReference type="Proteomes" id="UP000274756"/>
    </source>
</evidence>
<dbReference type="AlphaFoldDB" id="A0A158Q2T5"/>
<dbReference type="PANTHER" id="PTHR12369">
    <property type="entry name" value="CHONDROITIN SYNTHASE"/>
    <property type="match status" value="1"/>
</dbReference>
<evidence type="ECO:0000256" key="4">
    <source>
        <dbReference type="ARBA" id="ARBA00022692"/>
    </source>
</evidence>
<comment type="subcellular location">
    <subcellularLocation>
        <location evidence="1 9">Golgi apparatus</location>
        <location evidence="1 9">Golgi stack membrane</location>
        <topology evidence="1 9">Single-pass type II membrane protein</topology>
    </subcellularLocation>
</comment>
<proteinExistence type="inferred from homology"/>
<comment type="similarity">
    <text evidence="2 9">Belongs to the chondroitin N-acetylgalactosaminyltransferase family.</text>
</comment>
<evidence type="ECO:0000256" key="5">
    <source>
        <dbReference type="ARBA" id="ARBA00022968"/>
    </source>
</evidence>
<dbReference type="InterPro" id="IPR051227">
    <property type="entry name" value="CS_glycosyltransferase"/>
</dbReference>
<keyword evidence="4 9" id="KW-0812">Transmembrane</keyword>
<evidence type="ECO:0000313" key="13">
    <source>
        <dbReference type="WBParaSite" id="DME_0000079001-mRNA-1"/>
    </source>
</evidence>
<reference evidence="10 12" key="2">
    <citation type="submission" date="2018-11" db="EMBL/GenBank/DDBJ databases">
        <authorList>
            <consortium name="Pathogen Informatics"/>
        </authorList>
    </citation>
    <scope>NUCLEOTIDE SEQUENCE [LARGE SCALE GENOMIC DNA]</scope>
</reference>
<accession>A0A158Q2T5</accession>
<organism evidence="11 13">
    <name type="scientific">Dracunculus medinensis</name>
    <name type="common">Guinea worm</name>
    <dbReference type="NCBI Taxonomy" id="318479"/>
    <lineage>
        <taxon>Eukaryota</taxon>
        <taxon>Metazoa</taxon>
        <taxon>Ecdysozoa</taxon>
        <taxon>Nematoda</taxon>
        <taxon>Chromadorea</taxon>
        <taxon>Rhabditida</taxon>
        <taxon>Spirurina</taxon>
        <taxon>Dracunculoidea</taxon>
        <taxon>Dracunculidae</taxon>
        <taxon>Dracunculus</taxon>
    </lineage>
</organism>
<keyword evidence="7 9" id="KW-0333">Golgi apparatus</keyword>
<evidence type="ECO:0000256" key="7">
    <source>
        <dbReference type="ARBA" id="ARBA00023034"/>
    </source>
</evidence>
<keyword evidence="6 9" id="KW-1133">Transmembrane helix</keyword>
<dbReference type="PANTHER" id="PTHR12369:SF13">
    <property type="entry name" value="HEXOSYLTRANSFERASE"/>
    <property type="match status" value="1"/>
</dbReference>
<name>A0A158Q2T5_DRAME</name>
<dbReference type="Proteomes" id="UP000274756">
    <property type="component" value="Unassembled WGS sequence"/>
</dbReference>
<dbReference type="Proteomes" id="UP000038040">
    <property type="component" value="Unplaced"/>
</dbReference>
<evidence type="ECO:0000313" key="10">
    <source>
        <dbReference type="EMBL" id="VDN55177.1"/>
    </source>
</evidence>
<dbReference type="Pfam" id="PF05679">
    <property type="entry name" value="CHGN"/>
    <property type="match status" value="1"/>
</dbReference>
<dbReference type="GO" id="GO:0032580">
    <property type="term" value="C:Golgi cisterna membrane"/>
    <property type="evidence" value="ECO:0007669"/>
    <property type="project" value="UniProtKB-SubCell"/>
</dbReference>
<keyword evidence="3 9" id="KW-0808">Transferase</keyword>
<reference evidence="13" key="1">
    <citation type="submission" date="2016-04" db="UniProtKB">
        <authorList>
            <consortium name="WormBaseParasite"/>
        </authorList>
    </citation>
    <scope>IDENTIFICATION</scope>
</reference>
<keyword evidence="12" id="KW-1185">Reference proteome</keyword>
<dbReference type="STRING" id="318479.A0A158Q2T5"/>
<keyword evidence="5 9" id="KW-0735">Signal-anchor</keyword>
<evidence type="ECO:0000256" key="6">
    <source>
        <dbReference type="ARBA" id="ARBA00022989"/>
    </source>
</evidence>